<dbReference type="NCBIfam" id="TIGR00095">
    <property type="entry name" value="16S rRNA (guanine(966)-N(2))-methyltransferase RsmD"/>
    <property type="match status" value="1"/>
</dbReference>
<keyword evidence="4" id="KW-1185">Reference proteome</keyword>
<keyword evidence="1 3" id="KW-0489">Methyltransferase</keyword>
<dbReference type="PIRSF" id="PIRSF004553">
    <property type="entry name" value="CHP00095"/>
    <property type="match status" value="1"/>
</dbReference>
<dbReference type="InterPro" id="IPR002052">
    <property type="entry name" value="DNA_methylase_N6_adenine_CS"/>
</dbReference>
<dbReference type="Gene3D" id="3.40.50.150">
    <property type="entry name" value="Vaccinia Virus protein VP39"/>
    <property type="match status" value="1"/>
</dbReference>
<dbReference type="SUPFAM" id="SSF53335">
    <property type="entry name" value="S-adenosyl-L-methionine-dependent methyltransferases"/>
    <property type="match status" value="1"/>
</dbReference>
<organism evidence="3 4">
    <name type="scientific">Alkaliphilus pronyensis</name>
    <dbReference type="NCBI Taxonomy" id="1482732"/>
    <lineage>
        <taxon>Bacteria</taxon>
        <taxon>Bacillati</taxon>
        <taxon>Bacillota</taxon>
        <taxon>Clostridia</taxon>
        <taxon>Peptostreptococcales</taxon>
        <taxon>Natronincolaceae</taxon>
        <taxon>Alkaliphilus</taxon>
    </lineage>
</organism>
<keyword evidence="2 3" id="KW-0808">Transferase</keyword>
<evidence type="ECO:0000256" key="1">
    <source>
        <dbReference type="ARBA" id="ARBA00022603"/>
    </source>
</evidence>
<evidence type="ECO:0000313" key="3">
    <source>
        <dbReference type="EMBL" id="KAB3535220.1"/>
    </source>
</evidence>
<gene>
    <name evidence="3" type="primary">rsmD</name>
    <name evidence="3" type="ORF">F8154_07200</name>
</gene>
<evidence type="ECO:0000256" key="2">
    <source>
        <dbReference type="ARBA" id="ARBA00022679"/>
    </source>
</evidence>
<reference evidence="3 4" key="1">
    <citation type="submission" date="2019-10" db="EMBL/GenBank/DDBJ databases">
        <title>Alkaliphilus serpentinus sp. nov. and Alkaliphilus pronyensis sp. nov., two novel anaerobic alkaliphilic species isolated from the serpentinized-hosted hydrothermal field of the Prony Bay (New Caledonia).</title>
        <authorList>
            <person name="Postec A."/>
        </authorList>
    </citation>
    <scope>NUCLEOTIDE SEQUENCE [LARGE SCALE GENOMIC DNA]</scope>
    <source>
        <strain evidence="3 4">LacV</strain>
    </source>
</reference>
<dbReference type="PANTHER" id="PTHR43542:SF1">
    <property type="entry name" value="METHYLTRANSFERASE"/>
    <property type="match status" value="1"/>
</dbReference>
<dbReference type="Proteomes" id="UP000432715">
    <property type="component" value="Unassembled WGS sequence"/>
</dbReference>
<dbReference type="AlphaFoldDB" id="A0A6I0FBU4"/>
<dbReference type="InterPro" id="IPR029063">
    <property type="entry name" value="SAM-dependent_MTases_sf"/>
</dbReference>
<dbReference type="Pfam" id="PF03602">
    <property type="entry name" value="Cons_hypoth95"/>
    <property type="match status" value="1"/>
</dbReference>
<dbReference type="GO" id="GO:0052913">
    <property type="term" value="F:16S rRNA (guanine(966)-N(2))-methyltransferase activity"/>
    <property type="evidence" value="ECO:0007669"/>
    <property type="project" value="UniProtKB-EC"/>
</dbReference>
<dbReference type="EMBL" id="WBZC01000023">
    <property type="protein sequence ID" value="KAB3535220.1"/>
    <property type="molecule type" value="Genomic_DNA"/>
</dbReference>
<comment type="caution">
    <text evidence="3">The sequence shown here is derived from an EMBL/GenBank/DDBJ whole genome shotgun (WGS) entry which is preliminary data.</text>
</comment>
<dbReference type="CDD" id="cd02440">
    <property type="entry name" value="AdoMet_MTases"/>
    <property type="match status" value="1"/>
</dbReference>
<dbReference type="EC" id="2.1.1.171" evidence="3"/>
<name>A0A6I0FBU4_9FIRM</name>
<evidence type="ECO:0000313" key="4">
    <source>
        <dbReference type="Proteomes" id="UP000432715"/>
    </source>
</evidence>
<sequence length="186" mass="20636">MRIIAGMAKGHTLKPPKGIDIRPTSDRVKESIFNILQYNINDSIIIDLYAGTGNLGIEALSRGAQKCYFVDQDSNSIEIIKENLKKTKLSEGAEIIKSDSKAAINGFKTKNIMADLIFMDPPYDKGLIIPTLEAIGFNNVLNKEGIIIIEHDKNDSPPEAVSNLVKFRSKSFGNTCVSFYQLREEV</sequence>
<proteinExistence type="predicted"/>
<dbReference type="PROSITE" id="PS00092">
    <property type="entry name" value="N6_MTASE"/>
    <property type="match status" value="1"/>
</dbReference>
<dbReference type="GO" id="GO:0003676">
    <property type="term" value="F:nucleic acid binding"/>
    <property type="evidence" value="ECO:0007669"/>
    <property type="project" value="InterPro"/>
</dbReference>
<protein>
    <submittedName>
        <fullName evidence="3">16S rRNA (Guanine(966)-N(2))-methyltransferase RsmD</fullName>
        <ecNumber evidence="3">2.1.1.171</ecNumber>
    </submittedName>
</protein>
<dbReference type="InterPro" id="IPR004398">
    <property type="entry name" value="RNA_MeTrfase_RsmD"/>
</dbReference>
<accession>A0A6I0FBU4</accession>
<dbReference type="OrthoDB" id="9803017at2"/>
<dbReference type="RefSeq" id="WP_151860936.1">
    <property type="nucleotide sequence ID" value="NZ_WBZC01000023.1"/>
</dbReference>
<dbReference type="PANTHER" id="PTHR43542">
    <property type="entry name" value="METHYLTRANSFERASE"/>
    <property type="match status" value="1"/>
</dbReference>